<keyword evidence="4" id="KW-1185">Reference proteome</keyword>
<sequence length="650" mass="71010">MRKTRVWTACLAIALTVGAVQIGTASALTPTGTTMISRVTGATPSGETLPNPNQTAANYNVGGTDLGIVWDKGGGQYFIAFGDTNDNAGNWTRSNVLAISSDTNLSDGLTFDTMIQSSPGYAKEILSSKKINNDEMSVIPTAGVTVGNRSYIHYMSVHHWGDAGRWYTNYSGIAYSDDNGQTWTKSQAAKWYNNTSTWDDNFQMAAFLKDSGFVYMYATPNGRFGNVSLARVPENSLLDINAYRYWDGNGWVASEAAARPVAIGVAGEMSVAYNTYFHRYIMTYLNEDRQAIVLRDAPTPIGPWSGEKILVPGNFTGLGQYNAFMHPLSNNGPDLYFIMSTWYPDYNTHLMKATLTSDMLGDNIISDPSFETQTETPIEAPWYVTGEGGIDRNLGYARTGRDNGYVRNGSGWNAIKQRIAVQPNTNYTLTGWVRTSSNNTEGYFGARLPNDGAVISETKFGNLPDYTQLTVHFNSGGNSIVELYAGLWADGDTWLQLDDVSVLKDANLVGHAGFESQPSSQLTSPWYANGNAGVDRNLGYARTGANNGFARYDSGWNAIKQEVFVEPNTSYTLTGWAKTSSNNADGYFGARLLNGGAILNETKFGNLPDYTQLSVTFNSGSSHSVEIYAGMWAYNGDTWIQADDISLMKN</sequence>
<dbReference type="RefSeq" id="WP_185179680.1">
    <property type="nucleotide sequence ID" value="NZ_CBCSEP010000009.1"/>
</dbReference>
<evidence type="ECO:0000256" key="1">
    <source>
        <dbReference type="SAM" id="SignalP"/>
    </source>
</evidence>
<gene>
    <name evidence="3" type="ORF">H4Q31_13995</name>
</gene>
<dbReference type="Gene3D" id="2.60.120.260">
    <property type="entry name" value="Galactose-binding domain-like"/>
    <property type="match status" value="2"/>
</dbReference>
<organism evidence="3 4">
    <name type="scientific">Cohnella lubricantis</name>
    <dbReference type="NCBI Taxonomy" id="2163172"/>
    <lineage>
        <taxon>Bacteria</taxon>
        <taxon>Bacillati</taxon>
        <taxon>Bacillota</taxon>
        <taxon>Bacilli</taxon>
        <taxon>Bacillales</taxon>
        <taxon>Paenibacillaceae</taxon>
        <taxon>Cohnella</taxon>
    </lineage>
</organism>
<evidence type="ECO:0000313" key="4">
    <source>
        <dbReference type="Proteomes" id="UP000574133"/>
    </source>
</evidence>
<evidence type="ECO:0000259" key="2">
    <source>
        <dbReference type="Pfam" id="PF13810"/>
    </source>
</evidence>
<accession>A0A841TED0</accession>
<dbReference type="Proteomes" id="UP000574133">
    <property type="component" value="Unassembled WGS sequence"/>
</dbReference>
<proteinExistence type="predicted"/>
<feature type="domain" description="DUF4185" evidence="2">
    <location>
        <begin position="52"/>
        <end position="352"/>
    </location>
</feature>
<dbReference type="Pfam" id="PF13810">
    <property type="entry name" value="DUF4185"/>
    <property type="match status" value="1"/>
</dbReference>
<dbReference type="InterPro" id="IPR036278">
    <property type="entry name" value="Sialidase_sf"/>
</dbReference>
<feature type="signal peptide" evidence="1">
    <location>
        <begin position="1"/>
        <end position="27"/>
    </location>
</feature>
<comment type="caution">
    <text evidence="3">The sequence shown here is derived from an EMBL/GenBank/DDBJ whole genome shotgun (WGS) entry which is preliminary data.</text>
</comment>
<dbReference type="AlphaFoldDB" id="A0A841TED0"/>
<dbReference type="EMBL" id="JACJVN010000055">
    <property type="protein sequence ID" value="MBB6678415.1"/>
    <property type="molecule type" value="Genomic_DNA"/>
</dbReference>
<dbReference type="SUPFAM" id="SSF50939">
    <property type="entry name" value="Sialidases"/>
    <property type="match status" value="1"/>
</dbReference>
<name>A0A841TED0_9BACL</name>
<feature type="chain" id="PRO_5032285890" evidence="1">
    <location>
        <begin position="28"/>
        <end position="650"/>
    </location>
</feature>
<keyword evidence="1" id="KW-0732">Signal</keyword>
<protein>
    <submittedName>
        <fullName evidence="3">DUF4185 domain-containing protein</fullName>
    </submittedName>
</protein>
<reference evidence="3 4" key="1">
    <citation type="submission" date="2020-08" db="EMBL/GenBank/DDBJ databases">
        <title>Cohnella phylogeny.</title>
        <authorList>
            <person name="Dunlap C."/>
        </authorList>
    </citation>
    <scope>NUCLEOTIDE SEQUENCE [LARGE SCALE GENOMIC DNA]</scope>
    <source>
        <strain evidence="3 4">DSM 103658</strain>
    </source>
</reference>
<dbReference type="InterPro" id="IPR025442">
    <property type="entry name" value="DUF4185"/>
</dbReference>
<evidence type="ECO:0000313" key="3">
    <source>
        <dbReference type="EMBL" id="MBB6678415.1"/>
    </source>
</evidence>